<keyword evidence="5" id="KW-1185">Reference proteome</keyword>
<evidence type="ECO:0000313" key="5">
    <source>
        <dbReference type="Proteomes" id="UP000050867"/>
    </source>
</evidence>
<comment type="caution">
    <text evidence="4">The sequence shown here is derived from an EMBL/GenBank/DDBJ whole genome shotgun (WGS) entry which is preliminary data.</text>
</comment>
<dbReference type="InterPro" id="IPR016084">
    <property type="entry name" value="Haem_Oase-like_multi-hlx"/>
</dbReference>
<dbReference type="GO" id="GO:0009228">
    <property type="term" value="P:thiamine biosynthetic process"/>
    <property type="evidence" value="ECO:0007669"/>
    <property type="project" value="UniProtKB-KW"/>
</dbReference>
<dbReference type="Pfam" id="PF03070">
    <property type="entry name" value="TENA_THI-4"/>
    <property type="match status" value="1"/>
</dbReference>
<comment type="similarity">
    <text evidence="2">Belongs to the TenA family.</text>
</comment>
<dbReference type="PANTHER" id="PTHR43198:SF2">
    <property type="entry name" value="SI:CH1073-67J19.1-RELATED"/>
    <property type="match status" value="1"/>
</dbReference>
<evidence type="ECO:0000256" key="1">
    <source>
        <dbReference type="ARBA" id="ARBA00004948"/>
    </source>
</evidence>
<dbReference type="EMBL" id="LLZU01000037">
    <property type="protein sequence ID" value="KRV47243.1"/>
    <property type="molecule type" value="Genomic_DNA"/>
</dbReference>
<protein>
    <recommendedName>
        <fullName evidence="2">Aminopyrimidine aminohydrolase</fullName>
        <ecNumber evidence="2">3.5.99.2</ecNumber>
    </recommendedName>
</protein>
<dbReference type="GO" id="GO:0005829">
    <property type="term" value="C:cytosol"/>
    <property type="evidence" value="ECO:0007669"/>
    <property type="project" value="TreeGrafter"/>
</dbReference>
<dbReference type="GO" id="GO:0009229">
    <property type="term" value="P:thiamine diphosphate biosynthetic process"/>
    <property type="evidence" value="ECO:0007669"/>
    <property type="project" value="UniProtKB-UniPathway"/>
</dbReference>
<gene>
    <name evidence="4" type="ORF">AQ490_07125</name>
</gene>
<dbReference type="InterPro" id="IPR027574">
    <property type="entry name" value="Thiaminase_II"/>
</dbReference>
<dbReference type="UniPathway" id="UPA00060"/>
<accession>A0A0T6LME8</accession>
<organism evidence="4 5">
    <name type="scientific">Wenjunlia vitaminophila</name>
    <name type="common">Streptomyces vitaminophilus</name>
    <dbReference type="NCBI Taxonomy" id="76728"/>
    <lineage>
        <taxon>Bacteria</taxon>
        <taxon>Bacillati</taxon>
        <taxon>Actinomycetota</taxon>
        <taxon>Actinomycetes</taxon>
        <taxon>Kitasatosporales</taxon>
        <taxon>Streptomycetaceae</taxon>
        <taxon>Wenjunlia</taxon>
    </lineage>
</organism>
<dbReference type="PANTHER" id="PTHR43198">
    <property type="entry name" value="BIFUNCTIONAL TH2 PROTEIN"/>
    <property type="match status" value="1"/>
</dbReference>
<sequence length="224" mass="25242">MAPTSEQPLTEQLWRSAAPVYDSILAHPFLGKLTDGTLPRESFRHFVVQDSHYLRDYSRALALCAAKAPTDDEVRTFAEDAVGAIAAEQEMHRGFMDDLGPVRPDDAEVLPTTQAYTSYLLATAYSGSYAEAVAAVLPCYWIYARVGAELLTRSSPDPLYTRWIAAYGDEAFQSVVRRVLTLTDRLGTGLSTAERDRAVRCFTTTARYEWMFWDAAWRQERWPV</sequence>
<keyword evidence="2" id="KW-0378">Hydrolase</keyword>
<comment type="function">
    <text evidence="2">Catalyzes an amino-pyrimidine hydrolysis reaction at the C5' of the pyrimidine moiety of thiamine compounds, a reaction that is part of a thiamine salvage pathway.</text>
</comment>
<dbReference type="GO" id="GO:0050334">
    <property type="term" value="F:thiaminase activity"/>
    <property type="evidence" value="ECO:0007669"/>
    <property type="project" value="UniProtKB-EC"/>
</dbReference>
<dbReference type="STRING" id="76728.AQ490_07125"/>
<comment type="catalytic activity">
    <reaction evidence="2">
        <text>4-amino-5-aminomethyl-2-methylpyrimidine + H2O = 4-amino-5-hydroxymethyl-2-methylpyrimidine + NH4(+)</text>
        <dbReference type="Rhea" id="RHEA:31799"/>
        <dbReference type="ChEBI" id="CHEBI:15377"/>
        <dbReference type="ChEBI" id="CHEBI:16892"/>
        <dbReference type="ChEBI" id="CHEBI:28938"/>
        <dbReference type="ChEBI" id="CHEBI:63416"/>
        <dbReference type="EC" id="3.5.99.2"/>
    </reaction>
</comment>
<evidence type="ECO:0000256" key="2">
    <source>
        <dbReference type="RuleBase" id="RU363093"/>
    </source>
</evidence>
<dbReference type="Proteomes" id="UP000050867">
    <property type="component" value="Unassembled WGS sequence"/>
</dbReference>
<dbReference type="EC" id="3.5.99.2" evidence="2"/>
<proteinExistence type="inferred from homology"/>
<dbReference type="Gene3D" id="1.20.910.10">
    <property type="entry name" value="Heme oxygenase-like"/>
    <property type="match status" value="1"/>
</dbReference>
<dbReference type="RefSeq" id="WP_018384109.1">
    <property type="nucleotide sequence ID" value="NZ_LLZU01000037.1"/>
</dbReference>
<dbReference type="NCBIfam" id="TIGR04306">
    <property type="entry name" value="salvage_TenA"/>
    <property type="match status" value="1"/>
</dbReference>
<dbReference type="InterPro" id="IPR004305">
    <property type="entry name" value="Thiaminase-2/PQQC"/>
</dbReference>
<name>A0A0T6LME8_WENVI</name>
<dbReference type="CDD" id="cd19365">
    <property type="entry name" value="TenA_C-like"/>
    <property type="match status" value="1"/>
</dbReference>
<evidence type="ECO:0000313" key="4">
    <source>
        <dbReference type="EMBL" id="KRV47243.1"/>
    </source>
</evidence>
<comment type="pathway">
    <text evidence="1 2">Cofactor biosynthesis; thiamine diphosphate biosynthesis.</text>
</comment>
<dbReference type="eggNOG" id="COG0819">
    <property type="taxonomic scope" value="Bacteria"/>
</dbReference>
<dbReference type="InterPro" id="IPR050967">
    <property type="entry name" value="Thiamine_Salvage_TenA"/>
</dbReference>
<feature type="domain" description="Thiaminase-2/PQQC" evidence="3">
    <location>
        <begin position="14"/>
        <end position="218"/>
    </location>
</feature>
<dbReference type="SUPFAM" id="SSF48613">
    <property type="entry name" value="Heme oxygenase-like"/>
    <property type="match status" value="1"/>
</dbReference>
<dbReference type="AlphaFoldDB" id="A0A0T6LME8"/>
<reference evidence="4 5" key="1">
    <citation type="submission" date="2015-10" db="EMBL/GenBank/DDBJ databases">
        <title>Draft genome sequence of pyrrolomycin-producing Streptomyces vitaminophilus.</title>
        <authorList>
            <person name="Graham D.E."/>
            <person name="Mahan K.M."/>
            <person name="Klingeman D.M."/>
            <person name="Hettich R.L."/>
            <person name="Parry R.J."/>
        </authorList>
    </citation>
    <scope>NUCLEOTIDE SEQUENCE [LARGE SCALE GENOMIC DNA]</scope>
    <source>
        <strain evidence="4 5">ATCC 31673</strain>
    </source>
</reference>
<comment type="catalytic activity">
    <reaction evidence="2">
        <text>thiamine + H2O = 5-(2-hydroxyethyl)-4-methylthiazole + 4-amino-5-hydroxymethyl-2-methylpyrimidine + H(+)</text>
        <dbReference type="Rhea" id="RHEA:17509"/>
        <dbReference type="ChEBI" id="CHEBI:15377"/>
        <dbReference type="ChEBI" id="CHEBI:15378"/>
        <dbReference type="ChEBI" id="CHEBI:16892"/>
        <dbReference type="ChEBI" id="CHEBI:17957"/>
        <dbReference type="ChEBI" id="CHEBI:18385"/>
        <dbReference type="EC" id="3.5.99.2"/>
    </reaction>
</comment>
<keyword evidence="2" id="KW-0784">Thiamine biosynthesis</keyword>
<evidence type="ECO:0000259" key="3">
    <source>
        <dbReference type="Pfam" id="PF03070"/>
    </source>
</evidence>